<gene>
    <name evidence="2" type="ORF">EV378_6472</name>
</gene>
<dbReference type="Pfam" id="PF13560">
    <property type="entry name" value="HTH_31"/>
    <property type="match status" value="1"/>
</dbReference>
<dbReference type="Proteomes" id="UP000295560">
    <property type="component" value="Unassembled WGS sequence"/>
</dbReference>
<reference evidence="2 3" key="1">
    <citation type="submission" date="2019-03" db="EMBL/GenBank/DDBJ databases">
        <title>Sequencing the genomes of 1000 actinobacteria strains.</title>
        <authorList>
            <person name="Klenk H.-P."/>
        </authorList>
    </citation>
    <scope>NUCLEOTIDE SEQUENCE [LARGE SCALE GENOMIC DNA]</scope>
    <source>
        <strain evidence="2 3">DSM 44969</strain>
    </source>
</reference>
<dbReference type="SUPFAM" id="SSF47413">
    <property type="entry name" value="lambda repressor-like DNA-binding domains"/>
    <property type="match status" value="1"/>
</dbReference>
<dbReference type="Pfam" id="PF19054">
    <property type="entry name" value="DUF5753"/>
    <property type="match status" value="1"/>
</dbReference>
<dbReference type="EMBL" id="SMFZ01000002">
    <property type="protein sequence ID" value="TCK22468.1"/>
    <property type="molecule type" value="Genomic_DNA"/>
</dbReference>
<organism evidence="2 3">
    <name type="scientific">Pseudonocardia endophytica</name>
    <dbReference type="NCBI Taxonomy" id="401976"/>
    <lineage>
        <taxon>Bacteria</taxon>
        <taxon>Bacillati</taxon>
        <taxon>Actinomycetota</taxon>
        <taxon>Actinomycetes</taxon>
        <taxon>Pseudonocardiales</taxon>
        <taxon>Pseudonocardiaceae</taxon>
        <taxon>Pseudonocardia</taxon>
    </lineage>
</organism>
<evidence type="ECO:0000259" key="1">
    <source>
        <dbReference type="Pfam" id="PF19054"/>
    </source>
</evidence>
<name>A0A4R1HKL6_PSEEN</name>
<dbReference type="InterPro" id="IPR001387">
    <property type="entry name" value="Cro/C1-type_HTH"/>
</dbReference>
<comment type="caution">
    <text evidence="2">The sequence shown here is derived from an EMBL/GenBank/DDBJ whole genome shotgun (WGS) entry which is preliminary data.</text>
</comment>
<protein>
    <submittedName>
        <fullName evidence="2">Helix-turn-helix protein</fullName>
    </submittedName>
</protein>
<evidence type="ECO:0000313" key="3">
    <source>
        <dbReference type="Proteomes" id="UP000295560"/>
    </source>
</evidence>
<dbReference type="InterPro" id="IPR010982">
    <property type="entry name" value="Lambda_DNA-bd_dom_sf"/>
</dbReference>
<dbReference type="GO" id="GO:0003677">
    <property type="term" value="F:DNA binding"/>
    <property type="evidence" value="ECO:0007669"/>
    <property type="project" value="InterPro"/>
</dbReference>
<feature type="domain" description="DUF5753" evidence="1">
    <location>
        <begin position="114"/>
        <end position="292"/>
    </location>
</feature>
<accession>A0A4R1HKL6</accession>
<sequence length="298" mass="33688">MVSSPTPDGDDEVGGIPDAGPTARRILLGAMLKRLRERAGVARADAAYEIRGSDSKMSRLEAGKVSFKERDVGDLLKMYGLTDGPDRDRVIEMARESNKSGWWQRYNEVIPSWFEDYVGLEASASRIQSYELLFVPGLLQIPEYARALVSGGRPDATDPEAEQRLNLRMQRQRILRRPDAPTFWAVIDEAVLRRPIGGEDVLTAQIDHLLDMAALPSVVLQILPWHLSGYAAEHAFTMLRFAEPELPDLVYLEEHTGAFYLDKRPDVEDYTRVMDRLTIDALSPDDSRRHLTKLRAER</sequence>
<proteinExistence type="predicted"/>
<dbReference type="AlphaFoldDB" id="A0A4R1HKL6"/>
<dbReference type="CDD" id="cd00093">
    <property type="entry name" value="HTH_XRE"/>
    <property type="match status" value="1"/>
</dbReference>
<dbReference type="InterPro" id="IPR043917">
    <property type="entry name" value="DUF5753"/>
</dbReference>
<dbReference type="RefSeq" id="WP_424511262.1">
    <property type="nucleotide sequence ID" value="NZ_SMFZ01000002.1"/>
</dbReference>
<keyword evidence="3" id="KW-1185">Reference proteome</keyword>
<evidence type="ECO:0000313" key="2">
    <source>
        <dbReference type="EMBL" id="TCK22468.1"/>
    </source>
</evidence>